<dbReference type="RefSeq" id="WP_190435518.1">
    <property type="nucleotide sequence ID" value="NZ_JAMPKM010000005.1"/>
</dbReference>
<keyword evidence="6 7" id="KW-0472">Membrane</keyword>
<feature type="transmembrane region" description="Helical" evidence="7">
    <location>
        <begin position="126"/>
        <end position="148"/>
    </location>
</feature>
<evidence type="ECO:0000259" key="8">
    <source>
        <dbReference type="Pfam" id="PF09335"/>
    </source>
</evidence>
<evidence type="ECO:0000256" key="6">
    <source>
        <dbReference type="ARBA" id="ARBA00023136"/>
    </source>
</evidence>
<comment type="caution">
    <text evidence="9">The sequence shown here is derived from an EMBL/GenBank/DDBJ whole genome shotgun (WGS) entry which is preliminary data.</text>
</comment>
<proteinExistence type="inferred from homology"/>
<dbReference type="PANTHER" id="PTHR42709">
    <property type="entry name" value="ALKALINE PHOSPHATASE LIKE PROTEIN"/>
    <property type="match status" value="1"/>
</dbReference>
<reference evidence="9 10" key="1">
    <citation type="submission" date="2022-04" db="EMBL/GenBank/DDBJ databases">
        <title>Positive selection, recombination, and allopatry shape intraspecific diversity of widespread and dominant cyanobacteria.</title>
        <authorList>
            <person name="Wei J."/>
            <person name="Shu W."/>
            <person name="Hu C."/>
        </authorList>
    </citation>
    <scope>NUCLEOTIDE SEQUENCE [LARGE SCALE GENOMIC DNA]</scope>
    <source>
        <strain evidence="9 10">GB2-A4</strain>
    </source>
</reference>
<evidence type="ECO:0000313" key="10">
    <source>
        <dbReference type="Proteomes" id="UP001464891"/>
    </source>
</evidence>
<dbReference type="InterPro" id="IPR032816">
    <property type="entry name" value="VTT_dom"/>
</dbReference>
<protein>
    <submittedName>
        <fullName evidence="9">DedA family protein</fullName>
    </submittedName>
</protein>
<dbReference type="Proteomes" id="UP001464891">
    <property type="component" value="Unassembled WGS sequence"/>
</dbReference>
<feature type="transmembrane region" description="Helical" evidence="7">
    <location>
        <begin position="38"/>
        <end position="58"/>
    </location>
</feature>
<feature type="transmembrane region" description="Helical" evidence="7">
    <location>
        <begin position="160"/>
        <end position="181"/>
    </location>
</feature>
<keyword evidence="4 7" id="KW-0812">Transmembrane</keyword>
<evidence type="ECO:0000256" key="7">
    <source>
        <dbReference type="SAM" id="Phobius"/>
    </source>
</evidence>
<keyword evidence="3" id="KW-1003">Cell membrane</keyword>
<comment type="subcellular location">
    <subcellularLocation>
        <location evidence="1">Cell membrane</location>
        <topology evidence="1">Multi-pass membrane protein</topology>
    </subcellularLocation>
</comment>
<feature type="transmembrane region" description="Helical" evidence="7">
    <location>
        <begin position="6"/>
        <end position="26"/>
    </location>
</feature>
<evidence type="ECO:0000256" key="4">
    <source>
        <dbReference type="ARBA" id="ARBA00022692"/>
    </source>
</evidence>
<evidence type="ECO:0000256" key="1">
    <source>
        <dbReference type="ARBA" id="ARBA00004651"/>
    </source>
</evidence>
<evidence type="ECO:0000256" key="3">
    <source>
        <dbReference type="ARBA" id="ARBA00022475"/>
    </source>
</evidence>
<name>A0ABV0J6T6_9CYAN</name>
<dbReference type="PANTHER" id="PTHR42709:SF6">
    <property type="entry name" value="UNDECAPRENYL PHOSPHATE TRANSPORTER A"/>
    <property type="match status" value="1"/>
</dbReference>
<accession>A0ABV0J6T6</accession>
<evidence type="ECO:0000313" key="9">
    <source>
        <dbReference type="EMBL" id="MEP0817486.1"/>
    </source>
</evidence>
<evidence type="ECO:0000256" key="5">
    <source>
        <dbReference type="ARBA" id="ARBA00022989"/>
    </source>
</evidence>
<keyword evidence="10" id="KW-1185">Reference proteome</keyword>
<dbReference type="InterPro" id="IPR051311">
    <property type="entry name" value="DedA_domain"/>
</dbReference>
<dbReference type="Pfam" id="PF09335">
    <property type="entry name" value="VTT_dom"/>
    <property type="match status" value="1"/>
</dbReference>
<comment type="similarity">
    <text evidence="2">Belongs to the DedA family.</text>
</comment>
<evidence type="ECO:0000256" key="2">
    <source>
        <dbReference type="ARBA" id="ARBA00010792"/>
    </source>
</evidence>
<keyword evidence="5 7" id="KW-1133">Transmembrane helix</keyword>
<organism evidence="9 10">
    <name type="scientific">Trichocoleus desertorum GB2-A4</name>
    <dbReference type="NCBI Taxonomy" id="2933944"/>
    <lineage>
        <taxon>Bacteria</taxon>
        <taxon>Bacillati</taxon>
        <taxon>Cyanobacteriota</taxon>
        <taxon>Cyanophyceae</taxon>
        <taxon>Leptolyngbyales</taxon>
        <taxon>Trichocoleusaceae</taxon>
        <taxon>Trichocoleus</taxon>
    </lineage>
</organism>
<sequence length="204" mass="22247">MESFSYLGIVLLTLISPLPTEVIMPLTGFMAAQGKLNLVYAVLAGVLGSVIGALPWYFAGKYLGEPGLRKLSHRSGGWIKVSMEDIEKSKYWFKQYGGRAVVLSRAVPGVRTFISVPVGISGMPVLLFLFYVVLGATIWDALLAGSGYVLGDRYYLVKQYLGPASNVVVAILLIAVVVLLFRRKTRRANKSKSSLSAKKLESKL</sequence>
<dbReference type="EMBL" id="JAMPKM010000005">
    <property type="protein sequence ID" value="MEP0817486.1"/>
    <property type="molecule type" value="Genomic_DNA"/>
</dbReference>
<feature type="domain" description="VTT" evidence="8">
    <location>
        <begin position="18"/>
        <end position="148"/>
    </location>
</feature>
<gene>
    <name evidence="9" type="ORF">NC998_10305</name>
</gene>